<feature type="non-terminal residue" evidence="2">
    <location>
        <position position="1"/>
    </location>
</feature>
<feature type="region of interest" description="Disordered" evidence="1">
    <location>
        <begin position="1"/>
        <end position="62"/>
    </location>
</feature>
<dbReference type="Proteomes" id="UP000688947">
    <property type="component" value="Unassembled WGS sequence"/>
</dbReference>
<evidence type="ECO:0000313" key="2">
    <source>
        <dbReference type="EMBL" id="KAG6950854.1"/>
    </source>
</evidence>
<organism evidence="2 3">
    <name type="scientific">Phytophthora cactorum</name>
    <dbReference type="NCBI Taxonomy" id="29920"/>
    <lineage>
        <taxon>Eukaryota</taxon>
        <taxon>Sar</taxon>
        <taxon>Stramenopiles</taxon>
        <taxon>Oomycota</taxon>
        <taxon>Peronosporomycetes</taxon>
        <taxon>Peronosporales</taxon>
        <taxon>Peronosporaceae</taxon>
        <taxon>Phytophthora</taxon>
    </lineage>
</organism>
<evidence type="ECO:0000313" key="3">
    <source>
        <dbReference type="Proteomes" id="UP000688947"/>
    </source>
</evidence>
<evidence type="ECO:0000256" key="1">
    <source>
        <dbReference type="SAM" id="MobiDB-lite"/>
    </source>
</evidence>
<dbReference type="AlphaFoldDB" id="A0A8T1U2S9"/>
<feature type="compositionally biased region" description="Low complexity" evidence="1">
    <location>
        <begin position="32"/>
        <end position="50"/>
    </location>
</feature>
<dbReference type="EMBL" id="JAENGZ010001080">
    <property type="protein sequence ID" value="KAG6950854.1"/>
    <property type="molecule type" value="Genomic_DNA"/>
</dbReference>
<gene>
    <name evidence="2" type="ORF">JG687_00013986</name>
</gene>
<comment type="caution">
    <text evidence="2">The sequence shown here is derived from an EMBL/GenBank/DDBJ whole genome shotgun (WGS) entry which is preliminary data.</text>
</comment>
<reference evidence="2" key="1">
    <citation type="submission" date="2021-01" db="EMBL/GenBank/DDBJ databases">
        <title>Phytophthora aleatoria, a newly-described species from Pinus radiata is distinct from Phytophthora cactorum isolates based on comparative genomics.</title>
        <authorList>
            <person name="Mcdougal R."/>
            <person name="Panda P."/>
            <person name="Williams N."/>
            <person name="Studholme D.J."/>
        </authorList>
    </citation>
    <scope>NUCLEOTIDE SEQUENCE</scope>
    <source>
        <strain evidence="2">NZFS 3830</strain>
    </source>
</reference>
<sequence>TCNIQGVFGGSHSAAPGAEHSSTARRRPPRFPSRSGVPGGLSASASVVANSPPPPPRSPNPLATSAYRLSTHRVFFVFSDHLYCFLGILSAHSSHRRRLSSSLLSFAPCHVSYAIFFAAPPHGQHPLDCWPVALVEDRCTRLSPAVLAASYLQVNRHNVGVRRGVIVSTRSLPAEV</sequence>
<name>A0A8T1U2S9_9STRA</name>
<protein>
    <submittedName>
        <fullName evidence="2">Uncharacterized protein</fullName>
    </submittedName>
</protein>
<accession>A0A8T1U2S9</accession>
<proteinExistence type="predicted"/>